<feature type="compositionally biased region" description="Low complexity" evidence="1">
    <location>
        <begin position="102"/>
        <end position="119"/>
    </location>
</feature>
<gene>
    <name evidence="2" type="ORF">FP2506_07556</name>
</gene>
<protein>
    <submittedName>
        <fullName evidence="2">Uncharacterized protein</fullName>
    </submittedName>
</protein>
<dbReference type="Proteomes" id="UP000004310">
    <property type="component" value="Unassembled WGS sequence"/>
</dbReference>
<evidence type="ECO:0000256" key="1">
    <source>
        <dbReference type="SAM" id="MobiDB-lite"/>
    </source>
</evidence>
<organism evidence="2 3">
    <name type="scientific">Fulvimarina pelagi HTCC2506</name>
    <dbReference type="NCBI Taxonomy" id="314231"/>
    <lineage>
        <taxon>Bacteria</taxon>
        <taxon>Pseudomonadati</taxon>
        <taxon>Pseudomonadota</taxon>
        <taxon>Alphaproteobacteria</taxon>
        <taxon>Hyphomicrobiales</taxon>
        <taxon>Aurantimonadaceae</taxon>
        <taxon>Fulvimarina</taxon>
    </lineage>
</organism>
<dbReference type="AlphaFoldDB" id="Q0G6N5"/>
<dbReference type="HOGENOM" id="CLU_968933_0_0_5"/>
<accession>Q0G6N5</accession>
<comment type="caution">
    <text evidence="2">The sequence shown here is derived from an EMBL/GenBank/DDBJ whole genome shotgun (WGS) entry which is preliminary data.</text>
</comment>
<feature type="compositionally biased region" description="Pro residues" evidence="1">
    <location>
        <begin position="68"/>
        <end position="81"/>
    </location>
</feature>
<evidence type="ECO:0000313" key="3">
    <source>
        <dbReference type="Proteomes" id="UP000004310"/>
    </source>
</evidence>
<dbReference type="EMBL" id="AATP01000001">
    <property type="protein sequence ID" value="EAU42679.1"/>
    <property type="molecule type" value="Genomic_DNA"/>
</dbReference>
<feature type="compositionally biased region" description="Low complexity" evidence="1">
    <location>
        <begin position="82"/>
        <end position="93"/>
    </location>
</feature>
<reference evidence="2 3" key="1">
    <citation type="journal article" date="2010" name="J. Bacteriol.">
        <title>Genome sequence of Fulvimarina pelagi HTCC2506T, a Mn(II)-oxidizing alphaproteobacterium possessing an aerobic anoxygenic photosynthetic gene cluster and Xanthorhodopsin.</title>
        <authorList>
            <person name="Kang I."/>
            <person name="Oh H.M."/>
            <person name="Lim S.I."/>
            <person name="Ferriera S."/>
            <person name="Giovannoni S.J."/>
            <person name="Cho J.C."/>
        </authorList>
    </citation>
    <scope>NUCLEOTIDE SEQUENCE [LARGE SCALE GENOMIC DNA]</scope>
    <source>
        <strain evidence="2 3">HTCC2506</strain>
    </source>
</reference>
<feature type="region of interest" description="Disordered" evidence="1">
    <location>
        <begin position="23"/>
        <end position="133"/>
    </location>
</feature>
<keyword evidence="3" id="KW-1185">Reference proteome</keyword>
<sequence>MAFCVRLLASGHASALSQIVDDDGNATGEIRDGIVAVPLPPLPGTEEGASPAQEGETLDPSRPDEDTPLPPTDAAPPPPVTPTAGEPASNGPAEEPEEPSLEEPSGAATPEAGEAPGGSSTESSAVEAEPLATSKVRYNAEELPRPVRDLRGRLMEIARSGEIEGLRPYIETGAEETVLSFGGSVDDPIEFLKASSGDDDGIEILAILLELLEAGHVVLEPETENALYIWPYFAQARLDQLTKPQKVELFEIVTAGDYQMMLEFGAYNFYRLGITPEGRLAYFVAGD</sequence>
<proteinExistence type="predicted"/>
<dbReference type="eggNOG" id="ENOG5032QXM">
    <property type="taxonomic scope" value="Bacteria"/>
</dbReference>
<dbReference type="STRING" id="217511.GCA_001463845_00285"/>
<evidence type="ECO:0000313" key="2">
    <source>
        <dbReference type="EMBL" id="EAU42679.1"/>
    </source>
</evidence>
<name>Q0G6N5_9HYPH</name>